<dbReference type="GO" id="GO:0160148">
    <property type="term" value="F:tRNA pseudouridine(55) synthase activity"/>
    <property type="evidence" value="ECO:0007669"/>
    <property type="project" value="UniProtKB-EC"/>
</dbReference>
<keyword evidence="3" id="KW-0413">Isomerase</keyword>
<reference evidence="5" key="1">
    <citation type="submission" date="2018-11" db="EMBL/GenBank/DDBJ databases">
        <title>A distinct lineage of giant viruses engineers rhodopsin photosystems in predatory marine eukaryotes.</title>
        <authorList>
            <person name="Needham D.M."/>
            <person name="Yoshizawa S."/>
            <person name="Hosaka T."/>
            <person name="Poirier C."/>
            <person name="Choi C.-J."/>
            <person name="Hehenberger E."/>
            <person name="Irwin N.A.T."/>
            <person name="Wilken S."/>
            <person name="Yung C.-M."/>
            <person name="Bachy C."/>
            <person name="Kurihara R."/>
            <person name="Nakajima Y."/>
            <person name="Kojima K."/>
            <person name="Kimura-Someya T."/>
            <person name="Leonard G."/>
            <person name="Malmstrom R.R."/>
            <person name="Mende D."/>
            <person name="Olson D.K."/>
            <person name="Sudo Y."/>
            <person name="Sudek S."/>
            <person name="Richards T.A."/>
            <person name="DeLong E.F."/>
            <person name="Keeling P.J."/>
            <person name="Santoro A.E."/>
            <person name="Shirouzu M."/>
            <person name="Iwasaki W."/>
            <person name="Worden A.Z."/>
        </authorList>
    </citation>
    <scope>NUCLEOTIDE SEQUENCE</scope>
</reference>
<dbReference type="PANTHER" id="PTHR13767">
    <property type="entry name" value="TRNA-PSEUDOURIDINE SYNTHASE"/>
    <property type="match status" value="1"/>
</dbReference>
<dbReference type="GO" id="GO:1990481">
    <property type="term" value="P:mRNA pseudouridine synthesis"/>
    <property type="evidence" value="ECO:0007669"/>
    <property type="project" value="TreeGrafter"/>
</dbReference>
<dbReference type="EC" id="5.4.99.25" evidence="1"/>
<evidence type="ECO:0000256" key="1">
    <source>
        <dbReference type="ARBA" id="ARBA00012787"/>
    </source>
</evidence>
<evidence type="ECO:0000256" key="3">
    <source>
        <dbReference type="ARBA" id="ARBA00023235"/>
    </source>
</evidence>
<evidence type="ECO:0000256" key="2">
    <source>
        <dbReference type="ARBA" id="ARBA00022694"/>
    </source>
</evidence>
<dbReference type="GO" id="GO:0006400">
    <property type="term" value="P:tRNA modification"/>
    <property type="evidence" value="ECO:0007669"/>
    <property type="project" value="TreeGrafter"/>
</dbReference>
<dbReference type="Pfam" id="PF01509">
    <property type="entry name" value="TruB_N"/>
    <property type="match status" value="1"/>
</dbReference>
<dbReference type="InterPro" id="IPR002501">
    <property type="entry name" value="PsdUridine_synth_N"/>
</dbReference>
<organism evidence="5">
    <name type="scientific">Mimiviridae sp. ChoanoV1</name>
    <dbReference type="NCBI Taxonomy" id="2596887"/>
    <lineage>
        <taxon>Viruses</taxon>
        <taxon>Varidnaviria</taxon>
        <taxon>Bamfordvirae</taxon>
        <taxon>Nucleocytoviricota</taxon>
        <taxon>Megaviricetes</taxon>
        <taxon>Imitervirales</taxon>
        <taxon>Schizomimiviridae</taxon>
    </lineage>
</organism>
<dbReference type="SUPFAM" id="SSF55120">
    <property type="entry name" value="Pseudouridine synthase"/>
    <property type="match status" value="1"/>
</dbReference>
<gene>
    <name evidence="5" type="ORF">2_63</name>
</gene>
<dbReference type="GO" id="GO:0003723">
    <property type="term" value="F:RNA binding"/>
    <property type="evidence" value="ECO:0007669"/>
    <property type="project" value="InterPro"/>
</dbReference>
<dbReference type="PANTHER" id="PTHR13767:SF2">
    <property type="entry name" value="PSEUDOURIDYLATE SYNTHASE TRUB1"/>
    <property type="match status" value="1"/>
</dbReference>
<feature type="domain" description="Pseudouridine synthase II N-terminal" evidence="4">
    <location>
        <begin position="29"/>
        <end position="156"/>
    </location>
</feature>
<proteinExistence type="predicted"/>
<dbReference type="InterPro" id="IPR020103">
    <property type="entry name" value="PsdUridine_synth_cat_dom_sf"/>
</dbReference>
<accession>A0A5B8IPD7</accession>
<dbReference type="InterPro" id="IPR014780">
    <property type="entry name" value="tRNA_psdUridine_synth_TruB"/>
</dbReference>
<dbReference type="Gene3D" id="3.30.2350.10">
    <property type="entry name" value="Pseudouridine synthase"/>
    <property type="match status" value="1"/>
</dbReference>
<evidence type="ECO:0000259" key="4">
    <source>
        <dbReference type="Pfam" id="PF01509"/>
    </source>
</evidence>
<dbReference type="EMBL" id="MK250086">
    <property type="protein sequence ID" value="QDY51991.1"/>
    <property type="molecule type" value="Genomic_DNA"/>
</dbReference>
<name>A0A5B8IPD7_9VIRU</name>
<keyword evidence="2" id="KW-0819">tRNA processing</keyword>
<sequence>MSIVFLDKPKGLTPLELINKYRELNNINDKICFAGRLDPMAQGQMILLIGEQCKNVKLYLNLNKTYEFLILFNFKSDTYDLLGKVNYLEKNIEKFDNINNYLGILEQEYPPFSSMIVKYNNVKHPLWKWTKMGYIDKIRIPKKKVEIYDILEIHRDDNIINSEDLKKYIFDNISLLQKENYENFRVKEILDFWNNIFYKNNFKNHIPKIKKYRASVSSGTYIRSLINKIGNDLGCGALSLDIKRVDLSL</sequence>
<evidence type="ECO:0000313" key="5">
    <source>
        <dbReference type="EMBL" id="QDY51991.1"/>
    </source>
</evidence>
<protein>
    <recommendedName>
        <fullName evidence="1">tRNA pseudouridine(55) synthase</fullName>
        <ecNumber evidence="1">5.4.99.25</ecNumber>
    </recommendedName>
</protein>